<dbReference type="EMBL" id="RBCJ01000003">
    <property type="protein sequence ID" value="RKN80231.1"/>
    <property type="molecule type" value="Genomic_DNA"/>
</dbReference>
<evidence type="ECO:0000313" key="2">
    <source>
        <dbReference type="Proteomes" id="UP000276603"/>
    </source>
</evidence>
<accession>A0A3B0C5Y4</accession>
<organism evidence="1 2">
    <name type="scientific">Ulvibacterium marinum</name>
    <dbReference type="NCBI Taxonomy" id="2419782"/>
    <lineage>
        <taxon>Bacteria</taxon>
        <taxon>Pseudomonadati</taxon>
        <taxon>Bacteroidota</taxon>
        <taxon>Flavobacteriia</taxon>
        <taxon>Flavobacteriales</taxon>
        <taxon>Flavobacteriaceae</taxon>
        <taxon>Ulvibacterium</taxon>
    </lineage>
</organism>
<keyword evidence="2" id="KW-1185">Reference proteome</keyword>
<gene>
    <name evidence="1" type="ORF">D7Z94_18555</name>
</gene>
<name>A0A3B0C5Y4_9FLAO</name>
<comment type="caution">
    <text evidence="1">The sequence shown here is derived from an EMBL/GenBank/DDBJ whole genome shotgun (WGS) entry which is preliminary data.</text>
</comment>
<sequence>MRTTFEFQPKKSGINERALLDKLHNLPNIWNTTLDMDNASISFEYLTTSDLEVVRRELHELGCSVINDTGRFDIPENHP</sequence>
<dbReference type="Proteomes" id="UP000276603">
    <property type="component" value="Unassembled WGS sequence"/>
</dbReference>
<dbReference type="RefSeq" id="WP_120713040.1">
    <property type="nucleotide sequence ID" value="NZ_RBCJ01000003.1"/>
</dbReference>
<dbReference type="OrthoDB" id="677920at2"/>
<evidence type="ECO:0008006" key="3">
    <source>
        <dbReference type="Google" id="ProtNLM"/>
    </source>
</evidence>
<evidence type="ECO:0000313" key="1">
    <source>
        <dbReference type="EMBL" id="RKN80231.1"/>
    </source>
</evidence>
<reference evidence="1 2" key="1">
    <citation type="submission" date="2018-10" db="EMBL/GenBank/DDBJ databases">
        <title>Ulvibacterium marinum gen. nov., sp. nov., a novel marine bacterium of the family Flavobacteriaceae, isolated from a culture of the green alga Ulva prolifera.</title>
        <authorList>
            <person name="Zhang Z."/>
        </authorList>
    </citation>
    <scope>NUCLEOTIDE SEQUENCE [LARGE SCALE GENOMIC DNA]</scope>
    <source>
        <strain evidence="1 2">CCMM003</strain>
    </source>
</reference>
<dbReference type="AlphaFoldDB" id="A0A3B0C5Y4"/>
<proteinExistence type="predicted"/>
<protein>
    <recommendedName>
        <fullName evidence="3">Copper chaperone</fullName>
    </recommendedName>
</protein>